<proteinExistence type="inferred from homology"/>
<dbReference type="Proteomes" id="UP000295418">
    <property type="component" value="Unassembled WGS sequence"/>
</dbReference>
<dbReference type="PANTHER" id="PTHR34984">
    <property type="entry name" value="CARBON STORAGE REGULATOR"/>
    <property type="match status" value="1"/>
</dbReference>
<evidence type="ECO:0000313" key="7">
    <source>
        <dbReference type="Proteomes" id="UP000295418"/>
    </source>
</evidence>
<dbReference type="GO" id="GO:0044781">
    <property type="term" value="P:bacterial-type flagellum organization"/>
    <property type="evidence" value="ECO:0007669"/>
    <property type="project" value="UniProtKB-KW"/>
</dbReference>
<organism evidence="6 7">
    <name type="scientific">Paenibacillus albiflavus</name>
    <dbReference type="NCBI Taxonomy" id="2545760"/>
    <lineage>
        <taxon>Bacteria</taxon>
        <taxon>Bacillati</taxon>
        <taxon>Bacillota</taxon>
        <taxon>Bacilli</taxon>
        <taxon>Bacillales</taxon>
        <taxon>Paenibacillaceae</taxon>
        <taxon>Paenibacillus</taxon>
    </lineage>
</organism>
<dbReference type="EMBL" id="SKFG01000011">
    <property type="protein sequence ID" value="TCZ76845.1"/>
    <property type="molecule type" value="Genomic_DNA"/>
</dbReference>
<dbReference type="PANTHER" id="PTHR34984:SF1">
    <property type="entry name" value="CARBON STORAGE REGULATOR"/>
    <property type="match status" value="1"/>
</dbReference>
<keyword evidence="7" id="KW-1185">Reference proteome</keyword>
<name>A0A4R4EFI0_9BACL</name>
<comment type="subunit">
    <text evidence="5">Homodimer; the beta-strands of each monomer intercalate to form a hydrophobic core, while the alpha-helices form wings that extend away from the core.</text>
</comment>
<dbReference type="GO" id="GO:0045947">
    <property type="term" value="P:negative regulation of translational initiation"/>
    <property type="evidence" value="ECO:0007669"/>
    <property type="project" value="UniProtKB-UniRule"/>
</dbReference>
<dbReference type="Gene3D" id="2.60.40.4380">
    <property type="entry name" value="Translational regulator CsrA"/>
    <property type="match status" value="1"/>
</dbReference>
<dbReference type="NCBIfam" id="NF002469">
    <property type="entry name" value="PRK01712.1"/>
    <property type="match status" value="1"/>
</dbReference>
<evidence type="ECO:0000256" key="4">
    <source>
        <dbReference type="ARBA" id="ARBA00022884"/>
    </source>
</evidence>
<comment type="function">
    <text evidence="5">A translational regulator that binds mRNA to regulate translation initiation and/or mRNA stability. Usually binds in the 5'-UTR at or near the Shine-Dalgarno sequence preventing ribosome-binding, thus repressing translation. Its main target seems to be the major flagellin gene, while its function is anatagonized by FliW.</text>
</comment>
<dbReference type="GO" id="GO:0048027">
    <property type="term" value="F:mRNA 5'-UTR binding"/>
    <property type="evidence" value="ECO:0007669"/>
    <property type="project" value="UniProtKB-UniRule"/>
</dbReference>
<comment type="caution">
    <text evidence="6">The sequence shown here is derived from an EMBL/GenBank/DDBJ whole genome shotgun (WGS) entry which is preliminary data.</text>
</comment>
<dbReference type="GO" id="GO:0006109">
    <property type="term" value="P:regulation of carbohydrate metabolic process"/>
    <property type="evidence" value="ECO:0007669"/>
    <property type="project" value="InterPro"/>
</dbReference>
<dbReference type="Pfam" id="PF02599">
    <property type="entry name" value="CsrA"/>
    <property type="match status" value="1"/>
</dbReference>
<gene>
    <name evidence="5 6" type="primary">csrA</name>
    <name evidence="6" type="ORF">E0485_12750</name>
</gene>
<dbReference type="AlphaFoldDB" id="A0A4R4EFI0"/>
<comment type="similarity">
    <text evidence="5">Belongs to the CsrA/RsmA family.</text>
</comment>
<keyword evidence="4 5" id="KW-0694">RNA-binding</keyword>
<dbReference type="GO" id="GO:0005829">
    <property type="term" value="C:cytosol"/>
    <property type="evidence" value="ECO:0007669"/>
    <property type="project" value="TreeGrafter"/>
</dbReference>
<evidence type="ECO:0000313" key="6">
    <source>
        <dbReference type="EMBL" id="TCZ76845.1"/>
    </source>
</evidence>
<keyword evidence="2 5" id="KW-0678">Repressor</keyword>
<keyword evidence="1 5" id="KW-0963">Cytoplasm</keyword>
<dbReference type="GO" id="GO:1902208">
    <property type="term" value="P:regulation of bacterial-type flagellum assembly"/>
    <property type="evidence" value="ECO:0007669"/>
    <property type="project" value="UniProtKB-UniRule"/>
</dbReference>
<evidence type="ECO:0000256" key="5">
    <source>
        <dbReference type="HAMAP-Rule" id="MF_00167"/>
    </source>
</evidence>
<dbReference type="SUPFAM" id="SSF117130">
    <property type="entry name" value="CsrA-like"/>
    <property type="match status" value="1"/>
</dbReference>
<dbReference type="OrthoDB" id="9809061at2"/>
<keyword evidence="3 5" id="KW-0810">Translation regulation</keyword>
<dbReference type="InterPro" id="IPR036107">
    <property type="entry name" value="CsrA_sf"/>
</dbReference>
<reference evidence="6 7" key="1">
    <citation type="submission" date="2019-03" db="EMBL/GenBank/DDBJ databases">
        <authorList>
            <person name="Kim M.K.M."/>
        </authorList>
    </citation>
    <scope>NUCLEOTIDE SEQUENCE [LARGE SCALE GENOMIC DNA]</scope>
    <source>
        <strain evidence="6 7">18JY21-1</strain>
    </source>
</reference>
<dbReference type="RefSeq" id="WP_132418433.1">
    <property type="nucleotide sequence ID" value="NZ_SKFG01000011.1"/>
</dbReference>
<dbReference type="NCBIfam" id="TIGR00202">
    <property type="entry name" value="csrA"/>
    <property type="match status" value="1"/>
</dbReference>
<comment type="subcellular location">
    <subcellularLocation>
        <location evidence="5">Cytoplasm</location>
    </subcellularLocation>
</comment>
<evidence type="ECO:0000256" key="3">
    <source>
        <dbReference type="ARBA" id="ARBA00022845"/>
    </source>
</evidence>
<keyword evidence="5" id="KW-1005">Bacterial flagellum biogenesis</keyword>
<dbReference type="FunFam" id="2.60.40.4380:FF:000002">
    <property type="entry name" value="Translational regulator CsrA"/>
    <property type="match status" value="1"/>
</dbReference>
<dbReference type="HAMAP" id="MF_00167">
    <property type="entry name" value="CsrA"/>
    <property type="match status" value="1"/>
</dbReference>
<evidence type="ECO:0000256" key="2">
    <source>
        <dbReference type="ARBA" id="ARBA00022491"/>
    </source>
</evidence>
<protein>
    <recommendedName>
        <fullName evidence="5">Translational regulator CsrA</fullName>
    </recommendedName>
</protein>
<sequence>MLVLNRKVGQSIMIGNDIEIVITSVEGDQVKIGFQAPNSVNILRKEIYDTVEQSNKEAVTAKFNLDNLRKREK</sequence>
<evidence type="ECO:0000256" key="1">
    <source>
        <dbReference type="ARBA" id="ARBA00022490"/>
    </source>
</evidence>
<accession>A0A4R4EFI0</accession>
<dbReference type="InterPro" id="IPR003751">
    <property type="entry name" value="CsrA"/>
</dbReference>
<dbReference type="GO" id="GO:0006402">
    <property type="term" value="P:mRNA catabolic process"/>
    <property type="evidence" value="ECO:0007669"/>
    <property type="project" value="InterPro"/>
</dbReference>